<comment type="caution">
    <text evidence="2">The sequence shown here is derived from an EMBL/GenBank/DDBJ whole genome shotgun (WGS) entry which is preliminary data.</text>
</comment>
<reference evidence="2" key="2">
    <citation type="journal article" date="2023" name="IMA Fungus">
        <title>Comparative genomic study of the Penicillium genus elucidates a diverse pangenome and 15 lateral gene transfer events.</title>
        <authorList>
            <person name="Petersen C."/>
            <person name="Sorensen T."/>
            <person name="Nielsen M.R."/>
            <person name="Sondergaard T.E."/>
            <person name="Sorensen J.L."/>
            <person name="Fitzpatrick D.A."/>
            <person name="Frisvad J.C."/>
            <person name="Nielsen K.L."/>
        </authorList>
    </citation>
    <scope>NUCLEOTIDE SEQUENCE</scope>
    <source>
        <strain evidence="2">IBT 29677</strain>
    </source>
</reference>
<evidence type="ECO:0000313" key="2">
    <source>
        <dbReference type="EMBL" id="KAJ5414993.1"/>
    </source>
</evidence>
<dbReference type="Proteomes" id="UP001147747">
    <property type="component" value="Unassembled WGS sequence"/>
</dbReference>
<dbReference type="RefSeq" id="XP_056494839.1">
    <property type="nucleotide sequence ID" value="XM_056624738.1"/>
</dbReference>
<protein>
    <submittedName>
        <fullName evidence="2">Uncharacterized protein</fullName>
    </submittedName>
</protein>
<name>A0A9X0BFC9_9EURO</name>
<accession>A0A9X0BFC9</accession>
<gene>
    <name evidence="2" type="ORF">N7509_000091</name>
</gene>
<feature type="region of interest" description="Disordered" evidence="1">
    <location>
        <begin position="161"/>
        <end position="243"/>
    </location>
</feature>
<proteinExistence type="predicted"/>
<dbReference type="EMBL" id="JAPZBU010000001">
    <property type="protein sequence ID" value="KAJ5414993.1"/>
    <property type="molecule type" value="Genomic_DNA"/>
</dbReference>
<evidence type="ECO:0000256" key="1">
    <source>
        <dbReference type="SAM" id="MobiDB-lite"/>
    </source>
</evidence>
<sequence>MCSQEVAFSDNFPLNPATHQICRCPLSQRGSESNPIDDSDPLGSPSNPIVINCEDFECNAHGSPPWAQGTFECLIKLETDDETCGKVQSWVDVDEIRDFKLQADIEPIEEIDLTYSNLSASVSKDTERLESREEIHGISASSLVLEFDKAEDQVNICKADDEVISTKPEDEDQTDAGFSTPKADDINDVSTEPKDEANTGTTISKVDNDFIPTEPENEDQADAGFSSPKSDDNGLISTKSKDRGGLGTCPFLREAGFVSKETQEASLKRKMESHCSPSIRRSKRVAKRVKFDHLESDIGI</sequence>
<organism evidence="2 3">
    <name type="scientific">Penicillium cosmopolitanum</name>
    <dbReference type="NCBI Taxonomy" id="1131564"/>
    <lineage>
        <taxon>Eukaryota</taxon>
        <taxon>Fungi</taxon>
        <taxon>Dikarya</taxon>
        <taxon>Ascomycota</taxon>
        <taxon>Pezizomycotina</taxon>
        <taxon>Eurotiomycetes</taxon>
        <taxon>Eurotiomycetidae</taxon>
        <taxon>Eurotiales</taxon>
        <taxon>Aspergillaceae</taxon>
        <taxon>Penicillium</taxon>
    </lineage>
</organism>
<dbReference type="AlphaFoldDB" id="A0A9X0BFC9"/>
<dbReference type="GeneID" id="81363718"/>
<dbReference type="OrthoDB" id="4357006at2759"/>
<reference evidence="2" key="1">
    <citation type="submission" date="2022-12" db="EMBL/GenBank/DDBJ databases">
        <authorList>
            <person name="Petersen C."/>
        </authorList>
    </citation>
    <scope>NUCLEOTIDE SEQUENCE</scope>
    <source>
        <strain evidence="2">IBT 29677</strain>
    </source>
</reference>
<evidence type="ECO:0000313" key="3">
    <source>
        <dbReference type="Proteomes" id="UP001147747"/>
    </source>
</evidence>
<keyword evidence="3" id="KW-1185">Reference proteome</keyword>